<dbReference type="EMBL" id="MU393431">
    <property type="protein sequence ID" value="KAI4869319.1"/>
    <property type="molecule type" value="Genomic_DNA"/>
</dbReference>
<organism evidence="1 2">
    <name type="scientific">Hypoxylon rubiginosum</name>
    <dbReference type="NCBI Taxonomy" id="110542"/>
    <lineage>
        <taxon>Eukaryota</taxon>
        <taxon>Fungi</taxon>
        <taxon>Dikarya</taxon>
        <taxon>Ascomycota</taxon>
        <taxon>Pezizomycotina</taxon>
        <taxon>Sordariomycetes</taxon>
        <taxon>Xylariomycetidae</taxon>
        <taxon>Xylariales</taxon>
        <taxon>Hypoxylaceae</taxon>
        <taxon>Hypoxylon</taxon>
    </lineage>
</organism>
<sequence>MRFSVIVAGLFAAAVGAQSDSSSTAGVTTTTDLASSATDASSTNTDVASSTSNIDPPEDSAQAAMLACLNACDAADVNCQAKCIAVPSPDAQDANSTTTCAAACPQGNGTAADNLAFADCVNDCIGQYYFTTSGTPNTASTTSGSSGSTGAVTPSVTAVESTVTSDGSTFVTSFSSTIAPSGSGSADSAASTSSSSAGADMLFSPVGSGIGLFSFLAAFLAL</sequence>
<protein>
    <submittedName>
        <fullName evidence="1">Uncharacterized protein</fullName>
    </submittedName>
</protein>
<evidence type="ECO:0000313" key="2">
    <source>
        <dbReference type="Proteomes" id="UP001497700"/>
    </source>
</evidence>
<keyword evidence="2" id="KW-1185">Reference proteome</keyword>
<evidence type="ECO:0000313" key="1">
    <source>
        <dbReference type="EMBL" id="KAI4869319.1"/>
    </source>
</evidence>
<reference evidence="1 2" key="1">
    <citation type="journal article" date="2022" name="New Phytol.">
        <title>Ecological generalism drives hyperdiversity of secondary metabolite gene clusters in xylarialean endophytes.</title>
        <authorList>
            <person name="Franco M.E.E."/>
            <person name="Wisecaver J.H."/>
            <person name="Arnold A.E."/>
            <person name="Ju Y.M."/>
            <person name="Slot J.C."/>
            <person name="Ahrendt S."/>
            <person name="Moore L.P."/>
            <person name="Eastman K.E."/>
            <person name="Scott K."/>
            <person name="Konkel Z."/>
            <person name="Mondo S.J."/>
            <person name="Kuo A."/>
            <person name="Hayes R.D."/>
            <person name="Haridas S."/>
            <person name="Andreopoulos B."/>
            <person name="Riley R."/>
            <person name="LaButti K."/>
            <person name="Pangilinan J."/>
            <person name="Lipzen A."/>
            <person name="Amirebrahimi M."/>
            <person name="Yan J."/>
            <person name="Adam C."/>
            <person name="Keymanesh K."/>
            <person name="Ng V."/>
            <person name="Louie K."/>
            <person name="Northen T."/>
            <person name="Drula E."/>
            <person name="Henrissat B."/>
            <person name="Hsieh H.M."/>
            <person name="Youens-Clark K."/>
            <person name="Lutzoni F."/>
            <person name="Miadlikowska J."/>
            <person name="Eastwood D.C."/>
            <person name="Hamelin R.C."/>
            <person name="Grigoriev I.V."/>
            <person name="U'Ren J.M."/>
        </authorList>
    </citation>
    <scope>NUCLEOTIDE SEQUENCE [LARGE SCALE GENOMIC DNA]</scope>
    <source>
        <strain evidence="1 2">CBS 119005</strain>
    </source>
</reference>
<gene>
    <name evidence="1" type="ORF">F4820DRAFT_407084</name>
</gene>
<accession>A0ACB9ZC55</accession>
<comment type="caution">
    <text evidence="1">The sequence shown here is derived from an EMBL/GenBank/DDBJ whole genome shotgun (WGS) entry which is preliminary data.</text>
</comment>
<dbReference type="Proteomes" id="UP001497700">
    <property type="component" value="Unassembled WGS sequence"/>
</dbReference>
<name>A0ACB9ZC55_9PEZI</name>
<proteinExistence type="predicted"/>